<reference evidence="3 4" key="1">
    <citation type="submission" date="2020-02" db="EMBL/GenBank/DDBJ databases">
        <authorList>
            <person name="Kim M.K."/>
        </authorList>
    </citation>
    <scope>NUCLEOTIDE SEQUENCE [LARGE SCALE GENOMIC DNA]</scope>
    <source>
        <strain evidence="3 4">17J57-3</strain>
    </source>
</reference>
<gene>
    <name evidence="3" type="ORF">G3574_18510</name>
</gene>
<dbReference type="Gene3D" id="3.40.50.12370">
    <property type="match status" value="1"/>
</dbReference>
<dbReference type="InterPro" id="IPR006015">
    <property type="entry name" value="Universal_stress_UspA"/>
</dbReference>
<dbReference type="PANTHER" id="PTHR46268">
    <property type="entry name" value="STRESS RESPONSE PROTEIN NHAX"/>
    <property type="match status" value="1"/>
</dbReference>
<feature type="domain" description="UspA" evidence="2">
    <location>
        <begin position="164"/>
        <end position="281"/>
    </location>
</feature>
<dbReference type="Proteomes" id="UP000482155">
    <property type="component" value="Unassembled WGS sequence"/>
</dbReference>
<organism evidence="3 4">
    <name type="scientific">Noviherbaspirillum galbum</name>
    <dbReference type="NCBI Taxonomy" id="2709383"/>
    <lineage>
        <taxon>Bacteria</taxon>
        <taxon>Pseudomonadati</taxon>
        <taxon>Pseudomonadota</taxon>
        <taxon>Betaproteobacteria</taxon>
        <taxon>Burkholderiales</taxon>
        <taxon>Oxalobacteraceae</taxon>
        <taxon>Noviherbaspirillum</taxon>
    </lineage>
</organism>
<dbReference type="CDD" id="cd00293">
    <property type="entry name" value="USP-like"/>
    <property type="match status" value="1"/>
</dbReference>
<dbReference type="PRINTS" id="PR01438">
    <property type="entry name" value="UNVRSLSTRESS"/>
</dbReference>
<dbReference type="InterPro" id="IPR006016">
    <property type="entry name" value="UspA"/>
</dbReference>
<evidence type="ECO:0000313" key="4">
    <source>
        <dbReference type="Proteomes" id="UP000482155"/>
    </source>
</evidence>
<dbReference type="PANTHER" id="PTHR46268:SF15">
    <property type="entry name" value="UNIVERSAL STRESS PROTEIN HP_0031"/>
    <property type="match status" value="1"/>
</dbReference>
<dbReference type="AlphaFoldDB" id="A0A6B3SR13"/>
<proteinExistence type="inferred from homology"/>
<protein>
    <submittedName>
        <fullName evidence="3">Universal stress protein</fullName>
    </submittedName>
</protein>
<keyword evidence="4" id="KW-1185">Reference proteome</keyword>
<name>A0A6B3SR13_9BURK</name>
<dbReference type="EMBL" id="JAAIVB010000065">
    <property type="protein sequence ID" value="NEX63081.1"/>
    <property type="molecule type" value="Genomic_DNA"/>
</dbReference>
<evidence type="ECO:0000313" key="3">
    <source>
        <dbReference type="EMBL" id="NEX63081.1"/>
    </source>
</evidence>
<dbReference type="SUPFAM" id="SSF52402">
    <property type="entry name" value="Adenine nucleotide alpha hydrolases-like"/>
    <property type="match status" value="2"/>
</dbReference>
<sequence>MTYKTVLVHVDNSPAAEMRIRLAATIAAQQHAHLAGCAATGITRMSDDAGAIGYLDATASQYLSQAGVALRARAEQALESFDRIVRNADVRSHEATLFNDDAASAISLRARYSDLAVISQFDPENNAGALQPDFPEYVVLNSGRPTLIVPFAGRFETVGRRPLIAWDAGTAATRALGDALPLLKSAKVVDVAVFNPEKSGSKHGAQAGDDIALYLARHDIQVEVRRVSTPVDTGNALLSLAADLGSDMIVMGCYGHSRFREILLGGVTRTVLETMTVPVLMSH</sequence>
<accession>A0A6B3SR13</accession>
<dbReference type="RefSeq" id="WP_163966457.1">
    <property type="nucleotide sequence ID" value="NZ_JAAIVB010000065.1"/>
</dbReference>
<evidence type="ECO:0000256" key="1">
    <source>
        <dbReference type="ARBA" id="ARBA00008791"/>
    </source>
</evidence>
<comment type="caution">
    <text evidence="3">The sequence shown here is derived from an EMBL/GenBank/DDBJ whole genome shotgun (WGS) entry which is preliminary data.</text>
</comment>
<comment type="similarity">
    <text evidence="1">Belongs to the universal stress protein A family.</text>
</comment>
<evidence type="ECO:0000259" key="2">
    <source>
        <dbReference type="Pfam" id="PF00582"/>
    </source>
</evidence>
<dbReference type="Pfam" id="PF00582">
    <property type="entry name" value="Usp"/>
    <property type="match status" value="1"/>
</dbReference>